<protein>
    <recommendedName>
        <fullName evidence="3">6-bladed beta-propeller protein</fullName>
    </recommendedName>
</protein>
<dbReference type="STRING" id="529505.SAMN05421761_1039"/>
<name>A0A1N7L3D3_9BACT</name>
<organism evidence="1 2">
    <name type="scientific">Belliella pelovolcani</name>
    <dbReference type="NCBI Taxonomy" id="529505"/>
    <lineage>
        <taxon>Bacteria</taxon>
        <taxon>Pseudomonadati</taxon>
        <taxon>Bacteroidota</taxon>
        <taxon>Cytophagia</taxon>
        <taxon>Cytophagales</taxon>
        <taxon>Cyclobacteriaceae</taxon>
        <taxon>Belliella</taxon>
    </lineage>
</organism>
<evidence type="ECO:0008006" key="3">
    <source>
        <dbReference type="Google" id="ProtNLM"/>
    </source>
</evidence>
<dbReference type="EMBL" id="FTOP01000003">
    <property type="protein sequence ID" value="SIS68385.1"/>
    <property type="molecule type" value="Genomic_DNA"/>
</dbReference>
<keyword evidence="2" id="KW-1185">Reference proteome</keyword>
<reference evidence="2" key="1">
    <citation type="submission" date="2017-01" db="EMBL/GenBank/DDBJ databases">
        <authorList>
            <person name="Varghese N."/>
            <person name="Submissions S."/>
        </authorList>
    </citation>
    <scope>NUCLEOTIDE SEQUENCE [LARGE SCALE GENOMIC DNA]</scope>
    <source>
        <strain evidence="2">DSM 46698</strain>
    </source>
</reference>
<dbReference type="RefSeq" id="WP_076498849.1">
    <property type="nucleotide sequence ID" value="NZ_FTOP01000003.1"/>
</dbReference>
<dbReference type="OrthoDB" id="821888at2"/>
<dbReference type="Proteomes" id="UP000186026">
    <property type="component" value="Unassembled WGS sequence"/>
</dbReference>
<gene>
    <name evidence="1" type="ORF">SAMN05421761_1039</name>
</gene>
<dbReference type="AlphaFoldDB" id="A0A1N7L3D3"/>
<sequence length="382" mass="44069">MSKKYLFILISLAIFNCACESNKSNEKNGNFTYELEIIDSLTIDYLGNLELLAIHAEKDLFLFSEENQLMIFNKAGEKVSVFDKPQDAPDAFGQFVLGATFSNDKIGVLGISKFNIYDMDFNLEKSFKKPYPHKGMIYSGFDHLHAGKKAGKPTFVAFTGGPQVDARSNMLQYYQEYNTLDLIDSEQESFSPIIPFHPNSRYAKGTEAFDFIKPHFQVQDHIVYFTHQNDSLFYQFDLDNHAEFKSEKIPFDKFILNRGYEIGGQQDYETPVDRSGEITHLFQVEDRHVLTYRSGLKLSELPGNEVSSEERREMISKLDPEKLIVREGDGSYSQPSIITKRYRISRVDSKGRIWAHQNVHEMEFEPDQITVYELKLVRKSSK</sequence>
<proteinExistence type="predicted"/>
<evidence type="ECO:0000313" key="1">
    <source>
        <dbReference type="EMBL" id="SIS68385.1"/>
    </source>
</evidence>
<evidence type="ECO:0000313" key="2">
    <source>
        <dbReference type="Proteomes" id="UP000186026"/>
    </source>
</evidence>
<accession>A0A1N7L3D3</accession>